<dbReference type="Pfam" id="PF13440">
    <property type="entry name" value="Polysacc_synt_3"/>
    <property type="match status" value="1"/>
</dbReference>
<reference evidence="8 9" key="1">
    <citation type="submission" date="2019-03" db="EMBL/GenBank/DDBJ databases">
        <title>Genomic Encyclopedia of Type Strains, Phase IV (KMG-IV): sequencing the most valuable type-strain genomes for metagenomic binning, comparative biology and taxonomic classification.</title>
        <authorList>
            <person name="Goeker M."/>
        </authorList>
    </citation>
    <scope>NUCLEOTIDE SEQUENCE [LARGE SCALE GENOMIC DNA]</scope>
    <source>
        <strain evidence="8 9">DSM 21100</strain>
    </source>
</reference>
<keyword evidence="6 7" id="KW-0472">Membrane</keyword>
<dbReference type="EMBL" id="SMAD01000003">
    <property type="protein sequence ID" value="TCS88242.1"/>
    <property type="molecule type" value="Genomic_DNA"/>
</dbReference>
<evidence type="ECO:0000256" key="4">
    <source>
        <dbReference type="ARBA" id="ARBA00022692"/>
    </source>
</evidence>
<dbReference type="PANTHER" id="PTHR30250:SF10">
    <property type="entry name" value="LIPOPOLYSACCHARIDE BIOSYNTHESIS PROTEIN WZXC"/>
    <property type="match status" value="1"/>
</dbReference>
<organism evidence="8 9">
    <name type="scientific">Anseongella ginsenosidimutans</name>
    <dbReference type="NCBI Taxonomy" id="496056"/>
    <lineage>
        <taxon>Bacteria</taxon>
        <taxon>Pseudomonadati</taxon>
        <taxon>Bacteroidota</taxon>
        <taxon>Sphingobacteriia</taxon>
        <taxon>Sphingobacteriales</taxon>
        <taxon>Sphingobacteriaceae</taxon>
        <taxon>Anseongella</taxon>
    </lineage>
</organism>
<evidence type="ECO:0000313" key="9">
    <source>
        <dbReference type="Proteomes" id="UP000295807"/>
    </source>
</evidence>
<feature type="transmembrane region" description="Helical" evidence="7">
    <location>
        <begin position="179"/>
        <end position="198"/>
    </location>
</feature>
<evidence type="ECO:0000313" key="8">
    <source>
        <dbReference type="EMBL" id="TCS88242.1"/>
    </source>
</evidence>
<protein>
    <submittedName>
        <fullName evidence="8">O-antigen/teichoic acid export membrane protein</fullName>
    </submittedName>
</protein>
<comment type="similarity">
    <text evidence="2">Belongs to the polysaccharide synthase family.</text>
</comment>
<accession>A0A4V2UTY0</accession>
<dbReference type="InterPro" id="IPR050833">
    <property type="entry name" value="Poly_Biosynth_Transport"/>
</dbReference>
<keyword evidence="4 7" id="KW-0812">Transmembrane</keyword>
<dbReference type="Proteomes" id="UP000295807">
    <property type="component" value="Unassembled WGS sequence"/>
</dbReference>
<proteinExistence type="inferred from homology"/>
<feature type="transmembrane region" description="Helical" evidence="7">
    <location>
        <begin position="326"/>
        <end position="348"/>
    </location>
</feature>
<feature type="transmembrane region" description="Helical" evidence="7">
    <location>
        <begin position="114"/>
        <end position="133"/>
    </location>
</feature>
<dbReference type="RefSeq" id="WP_132128468.1">
    <property type="nucleotide sequence ID" value="NZ_CP042432.1"/>
</dbReference>
<dbReference type="CDD" id="cd13127">
    <property type="entry name" value="MATE_tuaB_like"/>
    <property type="match status" value="1"/>
</dbReference>
<evidence type="ECO:0000256" key="5">
    <source>
        <dbReference type="ARBA" id="ARBA00022989"/>
    </source>
</evidence>
<sequence length="477" mass="52934">MSDKKLVAFGIFWNGVQLAVNQSFSFIVKLVLAKLLFPEQFGLVGMATVVTGFIQVINELGVGAALVQRSEKDLRSIHYHTAFWTGLVFSVILFLIMCLGAGPLAASFYNEPQLISIIPVLSLGILFGSVNLVNRSQLIRQMNFKRIAMIDSMSRLCSGCLALLLAFLGAGIWSLVLNSVAPVLIAIPFYFKATGWLPKLMWNKQAFKDILGFGVYTTGSNMLSYIYNNIDYLLIGKLLSSAALGVYTLAFVLTDTFRSRIMAVVDRAVYPFYGKNQHDYAMLKKYYLTIVQFNCMVVFPVMIFFCVLGGPFLLNFFGDKWQDAIAPLQILSIAVMFNMMVSGNTALLRGLGRPGLEMKLQALKAAIYIPVLIAGIWFYGVLGAAWAVLINKLITLIIAQYVFRKLINVKISYSELYSSLRPPIAASLVAFMAAYTASFAGLHFLFAGIFLFLSYFLTIWAFMGAELKLLIKKIIPA</sequence>
<evidence type="ECO:0000256" key="6">
    <source>
        <dbReference type="ARBA" id="ARBA00023136"/>
    </source>
</evidence>
<comment type="caution">
    <text evidence="8">The sequence shown here is derived from an EMBL/GenBank/DDBJ whole genome shotgun (WGS) entry which is preliminary data.</text>
</comment>
<feature type="transmembrane region" description="Helical" evidence="7">
    <location>
        <begin position="233"/>
        <end position="253"/>
    </location>
</feature>
<gene>
    <name evidence="8" type="ORF">EDD80_103104</name>
</gene>
<dbReference type="GO" id="GO:0005886">
    <property type="term" value="C:plasma membrane"/>
    <property type="evidence" value="ECO:0007669"/>
    <property type="project" value="UniProtKB-SubCell"/>
</dbReference>
<dbReference type="OrthoDB" id="9770347at2"/>
<feature type="transmembrane region" description="Helical" evidence="7">
    <location>
        <begin position="360"/>
        <end position="379"/>
    </location>
</feature>
<dbReference type="AlphaFoldDB" id="A0A4V2UTY0"/>
<feature type="transmembrane region" description="Helical" evidence="7">
    <location>
        <begin position="42"/>
        <end position="67"/>
    </location>
</feature>
<keyword evidence="5 7" id="KW-1133">Transmembrane helix</keyword>
<evidence type="ECO:0000256" key="3">
    <source>
        <dbReference type="ARBA" id="ARBA00022475"/>
    </source>
</evidence>
<dbReference type="PANTHER" id="PTHR30250">
    <property type="entry name" value="PST FAMILY PREDICTED COLANIC ACID TRANSPORTER"/>
    <property type="match status" value="1"/>
</dbReference>
<feature type="transmembrane region" description="Helical" evidence="7">
    <location>
        <begin position="452"/>
        <end position="471"/>
    </location>
</feature>
<feature type="transmembrane region" description="Helical" evidence="7">
    <location>
        <begin position="79"/>
        <end position="102"/>
    </location>
</feature>
<feature type="transmembrane region" description="Helical" evidence="7">
    <location>
        <begin position="153"/>
        <end position="173"/>
    </location>
</feature>
<comment type="subcellular location">
    <subcellularLocation>
        <location evidence="1">Cell membrane</location>
        <topology evidence="1">Multi-pass membrane protein</topology>
    </subcellularLocation>
</comment>
<feature type="transmembrane region" description="Helical" evidence="7">
    <location>
        <begin position="286"/>
        <end position="314"/>
    </location>
</feature>
<evidence type="ECO:0000256" key="7">
    <source>
        <dbReference type="SAM" id="Phobius"/>
    </source>
</evidence>
<keyword evidence="3" id="KW-1003">Cell membrane</keyword>
<feature type="transmembrane region" description="Helical" evidence="7">
    <location>
        <begin position="210"/>
        <end position="227"/>
    </location>
</feature>
<name>A0A4V2UTY0_9SPHI</name>
<evidence type="ECO:0000256" key="1">
    <source>
        <dbReference type="ARBA" id="ARBA00004651"/>
    </source>
</evidence>
<keyword evidence="9" id="KW-1185">Reference proteome</keyword>
<evidence type="ECO:0000256" key="2">
    <source>
        <dbReference type="ARBA" id="ARBA00007430"/>
    </source>
</evidence>